<dbReference type="SUPFAM" id="SSF74788">
    <property type="entry name" value="Cullin repeat-like"/>
    <property type="match status" value="1"/>
</dbReference>
<gene>
    <name evidence="3" type="ORF">TSUD_413860</name>
</gene>
<organism evidence="3 4">
    <name type="scientific">Trifolium subterraneum</name>
    <name type="common">Subterranean clover</name>
    <dbReference type="NCBI Taxonomy" id="3900"/>
    <lineage>
        <taxon>Eukaryota</taxon>
        <taxon>Viridiplantae</taxon>
        <taxon>Streptophyta</taxon>
        <taxon>Embryophyta</taxon>
        <taxon>Tracheophyta</taxon>
        <taxon>Spermatophyta</taxon>
        <taxon>Magnoliopsida</taxon>
        <taxon>eudicotyledons</taxon>
        <taxon>Gunneridae</taxon>
        <taxon>Pentapetalae</taxon>
        <taxon>rosids</taxon>
        <taxon>fabids</taxon>
        <taxon>Fabales</taxon>
        <taxon>Fabaceae</taxon>
        <taxon>Papilionoideae</taxon>
        <taxon>50 kb inversion clade</taxon>
        <taxon>NPAAA clade</taxon>
        <taxon>Hologalegina</taxon>
        <taxon>IRL clade</taxon>
        <taxon>Trifolieae</taxon>
        <taxon>Trifolium</taxon>
    </lineage>
</organism>
<evidence type="ECO:0000313" key="4">
    <source>
        <dbReference type="Proteomes" id="UP000242715"/>
    </source>
</evidence>
<dbReference type="Proteomes" id="UP000242715">
    <property type="component" value="Unassembled WGS sequence"/>
</dbReference>
<dbReference type="AlphaFoldDB" id="A0A2Z6PUL3"/>
<evidence type="ECO:0000256" key="1">
    <source>
        <dbReference type="ARBA" id="ARBA00006019"/>
    </source>
</evidence>
<keyword evidence="4" id="KW-1185">Reference proteome</keyword>
<sequence length="148" mass="17430">MNMNKSNFEMLSEVFKHRVIMDPRTGDETWKILEQAIHQIYNHNASGLNFEQHYRQAYNMVLNNYGDKLYFGLVATMTYHLREIATSIEGTHGDFFLEELSIKWNHHHNSLQMIRDILMYMDKTYVPKAEKTPVYELGNVLGKMLIGN</sequence>
<evidence type="ECO:0000259" key="2">
    <source>
        <dbReference type="Pfam" id="PF00888"/>
    </source>
</evidence>
<comment type="similarity">
    <text evidence="1">Belongs to the cullin family.</text>
</comment>
<dbReference type="InterPro" id="IPR016159">
    <property type="entry name" value="Cullin_repeat-like_dom_sf"/>
</dbReference>
<dbReference type="PANTHER" id="PTHR11932">
    <property type="entry name" value="CULLIN"/>
    <property type="match status" value="1"/>
</dbReference>
<accession>A0A2Z6PUL3</accession>
<evidence type="ECO:0000313" key="3">
    <source>
        <dbReference type="EMBL" id="GAU51519.1"/>
    </source>
</evidence>
<dbReference type="InterPro" id="IPR045093">
    <property type="entry name" value="Cullin"/>
</dbReference>
<dbReference type="Gene3D" id="1.20.1310.10">
    <property type="entry name" value="Cullin Repeats"/>
    <property type="match status" value="1"/>
</dbReference>
<dbReference type="EMBL" id="DF975194">
    <property type="protein sequence ID" value="GAU51519.1"/>
    <property type="molecule type" value="Genomic_DNA"/>
</dbReference>
<reference evidence="4" key="1">
    <citation type="journal article" date="2017" name="Front. Plant Sci.">
        <title>Climate Clever Clovers: New Paradigm to Reduce the Environmental Footprint of Ruminants by Breeding Low Methanogenic Forages Utilizing Haplotype Variation.</title>
        <authorList>
            <person name="Kaur P."/>
            <person name="Appels R."/>
            <person name="Bayer P.E."/>
            <person name="Keeble-Gagnere G."/>
            <person name="Wang J."/>
            <person name="Hirakawa H."/>
            <person name="Shirasawa K."/>
            <person name="Vercoe P."/>
            <person name="Stefanova K."/>
            <person name="Durmic Z."/>
            <person name="Nichols P."/>
            <person name="Revell C."/>
            <person name="Isobe S.N."/>
            <person name="Edwards D."/>
            <person name="Erskine W."/>
        </authorList>
    </citation>
    <scope>NUCLEOTIDE SEQUENCE [LARGE SCALE GENOMIC DNA]</scope>
    <source>
        <strain evidence="4">cv. Daliak</strain>
    </source>
</reference>
<name>A0A2Z6PUL3_TRISU</name>
<dbReference type="FunFam" id="1.20.1310.10:FF:000006">
    <property type="entry name" value="Cullin 3"/>
    <property type="match status" value="1"/>
</dbReference>
<dbReference type="GO" id="GO:0006511">
    <property type="term" value="P:ubiquitin-dependent protein catabolic process"/>
    <property type="evidence" value="ECO:0007669"/>
    <property type="project" value="InterPro"/>
</dbReference>
<proteinExistence type="inferred from homology"/>
<dbReference type="GO" id="GO:0031625">
    <property type="term" value="F:ubiquitin protein ligase binding"/>
    <property type="evidence" value="ECO:0007669"/>
    <property type="project" value="InterPro"/>
</dbReference>
<protein>
    <recommendedName>
        <fullName evidence="2">Cullin N-terminal domain-containing protein</fullName>
    </recommendedName>
</protein>
<dbReference type="Pfam" id="PF00888">
    <property type="entry name" value="Cullin"/>
    <property type="match status" value="1"/>
</dbReference>
<dbReference type="InterPro" id="IPR001373">
    <property type="entry name" value="Cullin_N"/>
</dbReference>
<feature type="domain" description="Cullin N-terminal" evidence="2">
    <location>
        <begin position="30"/>
        <end position="139"/>
    </location>
</feature>
<dbReference type="OrthoDB" id="27073at2759"/>